<evidence type="ECO:0000313" key="1">
    <source>
        <dbReference type="EMBL" id="RAK81635.1"/>
    </source>
</evidence>
<dbReference type="Proteomes" id="UP000249789">
    <property type="component" value="Unassembled WGS sequence"/>
</dbReference>
<dbReference type="VEuPathDB" id="FungiDB:BO72DRAFT_175395"/>
<reference evidence="1 2" key="1">
    <citation type="submission" date="2018-02" db="EMBL/GenBank/DDBJ databases">
        <title>The genomes of Aspergillus section Nigri reveals drivers in fungal speciation.</title>
        <authorList>
            <consortium name="DOE Joint Genome Institute"/>
            <person name="Vesth T.C."/>
            <person name="Nybo J."/>
            <person name="Theobald S."/>
            <person name="Brandl J."/>
            <person name="Frisvad J.C."/>
            <person name="Nielsen K.F."/>
            <person name="Lyhne E.K."/>
            <person name="Kogle M.E."/>
            <person name="Kuo A."/>
            <person name="Riley R."/>
            <person name="Clum A."/>
            <person name="Nolan M."/>
            <person name="Lipzen A."/>
            <person name="Salamov A."/>
            <person name="Henrissat B."/>
            <person name="Wiebenga A."/>
            <person name="De vries R.P."/>
            <person name="Grigoriev I.V."/>
            <person name="Mortensen U.H."/>
            <person name="Andersen M.R."/>
            <person name="Baker S.E."/>
        </authorList>
    </citation>
    <scope>NUCLEOTIDE SEQUENCE [LARGE SCALE GENOMIC DNA]</scope>
    <source>
        <strain evidence="1 2">CBS 313.89</strain>
    </source>
</reference>
<sequence length="81" mass="8894">MRDAKTEVYSLVVVAVTLNPYPVCGAAYSTVRSTPDDLPCSAARTGPRHSMVSLLIFPRVALSYPVNFCDREGFISWLADK</sequence>
<accession>A0A8G1RY00</accession>
<dbReference type="RefSeq" id="XP_040805645.1">
    <property type="nucleotide sequence ID" value="XM_040939422.1"/>
</dbReference>
<dbReference type="AlphaFoldDB" id="A0A8G1RY00"/>
<protein>
    <submittedName>
        <fullName evidence="1">Uncharacterized protein</fullName>
    </submittedName>
</protein>
<gene>
    <name evidence="1" type="ORF">BO72DRAFT_175395</name>
</gene>
<proteinExistence type="predicted"/>
<name>A0A8G1RY00_9EURO</name>
<keyword evidence="2" id="KW-1185">Reference proteome</keyword>
<evidence type="ECO:0000313" key="2">
    <source>
        <dbReference type="Proteomes" id="UP000249789"/>
    </source>
</evidence>
<dbReference type="GeneID" id="63856755"/>
<dbReference type="EMBL" id="KZ824624">
    <property type="protein sequence ID" value="RAK81635.1"/>
    <property type="molecule type" value="Genomic_DNA"/>
</dbReference>
<organism evidence="1 2">
    <name type="scientific">Aspergillus fijiensis CBS 313.89</name>
    <dbReference type="NCBI Taxonomy" id="1448319"/>
    <lineage>
        <taxon>Eukaryota</taxon>
        <taxon>Fungi</taxon>
        <taxon>Dikarya</taxon>
        <taxon>Ascomycota</taxon>
        <taxon>Pezizomycotina</taxon>
        <taxon>Eurotiomycetes</taxon>
        <taxon>Eurotiomycetidae</taxon>
        <taxon>Eurotiales</taxon>
        <taxon>Aspergillaceae</taxon>
        <taxon>Aspergillus</taxon>
    </lineage>
</organism>